<evidence type="ECO:0000313" key="2">
    <source>
        <dbReference type="EMBL" id="KTB43758.1"/>
    </source>
</evidence>
<feature type="region of interest" description="Disordered" evidence="1">
    <location>
        <begin position="1"/>
        <end position="45"/>
    </location>
</feature>
<feature type="compositionally biased region" description="Low complexity" evidence="1">
    <location>
        <begin position="454"/>
        <end position="463"/>
    </location>
</feature>
<protein>
    <submittedName>
        <fullName evidence="2">Uncharacterized protein</fullName>
    </submittedName>
</protein>
<evidence type="ECO:0000256" key="1">
    <source>
        <dbReference type="SAM" id="MobiDB-lite"/>
    </source>
</evidence>
<dbReference type="EMBL" id="LATX01001086">
    <property type="protein sequence ID" value="KTB43758.1"/>
    <property type="molecule type" value="Genomic_DNA"/>
</dbReference>
<dbReference type="AlphaFoldDB" id="A0A0W0G5A1"/>
<reference evidence="2 3" key="1">
    <citation type="submission" date="2015-12" db="EMBL/GenBank/DDBJ databases">
        <title>Draft genome sequence of Moniliophthora roreri, the causal agent of frosty pod rot of cacao.</title>
        <authorList>
            <person name="Aime M.C."/>
            <person name="Diaz-Valderrama J.R."/>
            <person name="Kijpornyongpan T."/>
            <person name="Phillips-Mora W."/>
        </authorList>
    </citation>
    <scope>NUCLEOTIDE SEQUENCE [LARGE SCALE GENOMIC DNA]</scope>
    <source>
        <strain evidence="2 3">MCA 2952</strain>
    </source>
</reference>
<evidence type="ECO:0000313" key="3">
    <source>
        <dbReference type="Proteomes" id="UP000054988"/>
    </source>
</evidence>
<comment type="caution">
    <text evidence="2">The sequence shown here is derived from an EMBL/GenBank/DDBJ whole genome shotgun (WGS) entry which is preliminary data.</text>
</comment>
<name>A0A0W0G5A1_MONRR</name>
<accession>A0A0W0G5A1</accession>
<feature type="compositionally biased region" description="Acidic residues" evidence="1">
    <location>
        <begin position="1"/>
        <end position="25"/>
    </location>
</feature>
<gene>
    <name evidence="2" type="ORF">WG66_3672</name>
</gene>
<organism evidence="2 3">
    <name type="scientific">Moniliophthora roreri</name>
    <name type="common">Frosty pod rot fungus</name>
    <name type="synonym">Monilia roreri</name>
    <dbReference type="NCBI Taxonomy" id="221103"/>
    <lineage>
        <taxon>Eukaryota</taxon>
        <taxon>Fungi</taxon>
        <taxon>Dikarya</taxon>
        <taxon>Basidiomycota</taxon>
        <taxon>Agaricomycotina</taxon>
        <taxon>Agaricomycetes</taxon>
        <taxon>Agaricomycetidae</taxon>
        <taxon>Agaricales</taxon>
        <taxon>Marasmiineae</taxon>
        <taxon>Marasmiaceae</taxon>
        <taxon>Moniliophthora</taxon>
    </lineage>
</organism>
<sequence>MQDDEIIEEEDSEDDEVGEQPEPELDATAGATFEETPAKRAVGRNGLRRQKTHLKLAALHRFGARCIVTLMAVCLQLAHVIPVNTSNKDVSGMGLWRRIRVDSHPFLLKFMASLLHTVEPRMHYALDRGLIKIVPTINILNAIFMFSRRIREKHAGKKSNENIGLDRKETFPPGNYPYMVVGVLCSSEFSIPRERLIEPSNVPEVAMKQNTEWLFKYQPIDYPIKVPRQWTDQEDAINPQSKDGHLKAKVIPQHLKGYHSDRKTPYEGFYPVENQGEVLLWQDPWLVVANVGEFLFVLKSRMDNDRCAKVKPGEEWLPWQVEELVKDPLHVQLLEMCLQIYTYWQGDKGPKPERPLPKLKGPKAGGSRQSRQTTKADAPIAGPSGSSQDAVAADGSGPTTRSRSKAERSNAGTVHKPTGASPTQARSRKGKSRAGTEGSVQPLQRAPSRKSTRSKTGTSKNDT</sequence>
<dbReference type="Proteomes" id="UP000054988">
    <property type="component" value="Unassembled WGS sequence"/>
</dbReference>
<feature type="region of interest" description="Disordered" evidence="1">
    <location>
        <begin position="348"/>
        <end position="463"/>
    </location>
</feature>
<proteinExistence type="predicted"/>